<organism evidence="1 2">
    <name type="scientific">Ajellomyces capsulatus</name>
    <name type="common">Darling's disease fungus</name>
    <name type="synonym">Histoplasma capsulatum</name>
    <dbReference type="NCBI Taxonomy" id="5037"/>
    <lineage>
        <taxon>Eukaryota</taxon>
        <taxon>Fungi</taxon>
        <taxon>Dikarya</taxon>
        <taxon>Ascomycota</taxon>
        <taxon>Pezizomycotina</taxon>
        <taxon>Eurotiomycetes</taxon>
        <taxon>Eurotiomycetidae</taxon>
        <taxon>Onygenales</taxon>
        <taxon>Ajellomycetaceae</taxon>
        <taxon>Histoplasma</taxon>
    </lineage>
</organism>
<reference evidence="1" key="1">
    <citation type="submission" date="2021-01" db="EMBL/GenBank/DDBJ databases">
        <title>Chromosome-level genome assembly of a human fungal pathogen reveals clustering of transcriptionally co-regulated genes.</title>
        <authorList>
            <person name="Voorhies M."/>
            <person name="Cohen S."/>
            <person name="Shea T.P."/>
            <person name="Petrus S."/>
            <person name="Munoz J.F."/>
            <person name="Poplawski S."/>
            <person name="Goldman W.E."/>
            <person name="Michael T."/>
            <person name="Cuomo C.A."/>
            <person name="Sil A."/>
            <person name="Beyhan S."/>
        </authorList>
    </citation>
    <scope>NUCLEOTIDE SEQUENCE</scope>
    <source>
        <strain evidence="1">WU24</strain>
    </source>
</reference>
<proteinExistence type="predicted"/>
<accession>A0A8A1MFJ7</accession>
<gene>
    <name evidence="1" type="ORF">I7I51_06241</name>
</gene>
<evidence type="ECO:0000313" key="2">
    <source>
        <dbReference type="Proteomes" id="UP000663671"/>
    </source>
</evidence>
<sequence length="188" mass="21112">MTISNGLSLSRYDKNPHLRTAGDRFWANSNLGKVLSLYRHLLNSYAYELHVPSSQSGWNPNPQTFQPLEKAQRCEHVPHVQLSTLTIYLFGLSTLHLGIYNYLHPRNALTSLDLPLSSLHSINATSTATIAMGLYYTLAAYQWNSVFYMLTALMRLLTTSVFWTHAQPGVSRRGWKAGVDVGVQSWAG</sequence>
<evidence type="ECO:0000313" key="1">
    <source>
        <dbReference type="EMBL" id="QSS65398.1"/>
    </source>
</evidence>
<dbReference type="OrthoDB" id="10042947at2759"/>
<dbReference type="AlphaFoldDB" id="A0A8A1MFJ7"/>
<protein>
    <submittedName>
        <fullName evidence="1">Uncharacterized protein</fullName>
    </submittedName>
</protein>
<dbReference type="EMBL" id="CP069115">
    <property type="protein sequence ID" value="QSS65398.1"/>
    <property type="molecule type" value="Genomic_DNA"/>
</dbReference>
<name>A0A8A1MFJ7_AJECA</name>
<dbReference type="VEuPathDB" id="FungiDB:I7I51_06241"/>
<dbReference type="Proteomes" id="UP000663671">
    <property type="component" value="Chromosome 3"/>
</dbReference>